<comment type="caution">
    <text evidence="5">The sequence shown here is derived from an EMBL/GenBank/DDBJ whole genome shotgun (WGS) entry which is preliminary data.</text>
</comment>
<sequence>MSLLKKVVALGALVAMPLTLTACGANQASEKPSPAATQTESKTRTVTDVDGTKVKIPAQPKRIADLWHANNQVVLLLGGADKLVATTKQVQALPWFAKVYPGIKKLPAPAAKTDLNIEELLAAKPEVVLASNKEQIEAVRAKGIPAVHVEFQNFADMNKVIDITADVLGTPEAKKKAASFHKYLNKNLDLVKDRLKDVADGNRPSVLHIVGGDDLTKVDGSDSLIGEWMKATGLKNSLDNVQNMKEVTLEQIIGSNPDAIIIGGGKAQAGVDQIKSDPAWAGVKAVADGKIIKNPVGTFNWDRYSAEEALQILWSAKTFYPDKFKDVDLVAETQKFYKDFYGYDLSKDDAQRIIDGQAPEGAEAAK</sequence>
<feature type="signal peptide" evidence="3">
    <location>
        <begin position="1"/>
        <end position="24"/>
    </location>
</feature>
<evidence type="ECO:0000313" key="6">
    <source>
        <dbReference type="Proteomes" id="UP000235122"/>
    </source>
</evidence>
<keyword evidence="6" id="KW-1185">Reference proteome</keyword>
<organism evidence="5 6">
    <name type="scientific">Winkia neuii</name>
    <dbReference type="NCBI Taxonomy" id="33007"/>
    <lineage>
        <taxon>Bacteria</taxon>
        <taxon>Bacillati</taxon>
        <taxon>Actinomycetota</taxon>
        <taxon>Actinomycetes</taxon>
        <taxon>Actinomycetales</taxon>
        <taxon>Actinomycetaceae</taxon>
        <taxon>Winkia</taxon>
    </lineage>
</organism>
<dbReference type="RefSeq" id="WP_024331919.1">
    <property type="nucleotide sequence ID" value="NZ_JASOXK010000007.1"/>
</dbReference>
<dbReference type="Proteomes" id="UP000235122">
    <property type="component" value="Unassembled WGS sequence"/>
</dbReference>
<dbReference type="CDD" id="cd01142">
    <property type="entry name" value="TroA_e"/>
    <property type="match status" value="1"/>
</dbReference>
<comment type="similarity">
    <text evidence="1">Belongs to the bacterial solute-binding protein 8 family.</text>
</comment>
<evidence type="ECO:0000256" key="3">
    <source>
        <dbReference type="SAM" id="SignalP"/>
    </source>
</evidence>
<keyword evidence="3" id="KW-0732">Signal</keyword>
<dbReference type="GeneID" id="35866734"/>
<dbReference type="SUPFAM" id="SSF53807">
    <property type="entry name" value="Helical backbone' metal receptor"/>
    <property type="match status" value="1"/>
</dbReference>
<dbReference type="InterPro" id="IPR002491">
    <property type="entry name" value="ABC_transptr_periplasmic_BD"/>
</dbReference>
<protein>
    <submittedName>
        <fullName evidence="5">Peptide ABC transporter substrate-binding protein</fullName>
    </submittedName>
</protein>
<dbReference type="STRING" id="33007.HMPREF3198_01192"/>
<accession>A0A2I1IMV0</accession>
<evidence type="ECO:0000259" key="4">
    <source>
        <dbReference type="PROSITE" id="PS50983"/>
    </source>
</evidence>
<evidence type="ECO:0000256" key="2">
    <source>
        <dbReference type="SAM" id="MobiDB-lite"/>
    </source>
</evidence>
<evidence type="ECO:0000313" key="5">
    <source>
        <dbReference type="EMBL" id="PKY72461.1"/>
    </source>
</evidence>
<feature type="compositionally biased region" description="Polar residues" evidence="2">
    <location>
        <begin position="26"/>
        <end position="40"/>
    </location>
</feature>
<reference evidence="5 6" key="1">
    <citation type="submission" date="2017-12" db="EMBL/GenBank/DDBJ databases">
        <title>Phylogenetic diversity of female urinary microbiome.</title>
        <authorList>
            <person name="Thomas-White K."/>
            <person name="Wolfe A.J."/>
        </authorList>
    </citation>
    <scope>NUCLEOTIDE SEQUENCE [LARGE SCALE GENOMIC DNA]</scope>
    <source>
        <strain evidence="5 6">UMB0402</strain>
    </source>
</reference>
<dbReference type="Gene3D" id="3.40.50.1980">
    <property type="entry name" value="Nitrogenase molybdenum iron protein domain"/>
    <property type="match status" value="2"/>
</dbReference>
<feature type="domain" description="Fe/B12 periplasmic-binding" evidence="4">
    <location>
        <begin position="62"/>
        <end position="323"/>
    </location>
</feature>
<dbReference type="PANTHER" id="PTHR30535">
    <property type="entry name" value="VITAMIN B12-BINDING PROTEIN"/>
    <property type="match status" value="1"/>
</dbReference>
<feature type="chain" id="PRO_5039339820" evidence="3">
    <location>
        <begin position="25"/>
        <end position="366"/>
    </location>
</feature>
<dbReference type="AlphaFoldDB" id="A0A2I1IMV0"/>
<dbReference type="InterPro" id="IPR050902">
    <property type="entry name" value="ABC_Transporter_SBP"/>
</dbReference>
<dbReference type="PANTHER" id="PTHR30535:SF34">
    <property type="entry name" value="MOLYBDATE-BINDING PROTEIN MOLA"/>
    <property type="match status" value="1"/>
</dbReference>
<dbReference type="PROSITE" id="PS50983">
    <property type="entry name" value="FE_B12_PBP"/>
    <property type="match status" value="1"/>
</dbReference>
<dbReference type="Gene3D" id="1.20.58.2180">
    <property type="match status" value="1"/>
</dbReference>
<dbReference type="PROSITE" id="PS51257">
    <property type="entry name" value="PROKAR_LIPOPROTEIN"/>
    <property type="match status" value="1"/>
</dbReference>
<proteinExistence type="inferred from homology"/>
<dbReference type="Pfam" id="PF01497">
    <property type="entry name" value="Peripla_BP_2"/>
    <property type="match status" value="1"/>
</dbReference>
<gene>
    <name evidence="5" type="ORF">CYJ19_06370</name>
</gene>
<feature type="region of interest" description="Disordered" evidence="2">
    <location>
        <begin position="26"/>
        <end position="46"/>
    </location>
</feature>
<dbReference type="EMBL" id="PKKO01000003">
    <property type="protein sequence ID" value="PKY72461.1"/>
    <property type="molecule type" value="Genomic_DNA"/>
</dbReference>
<name>A0A2I1IMV0_9ACTO</name>
<evidence type="ECO:0000256" key="1">
    <source>
        <dbReference type="ARBA" id="ARBA00008814"/>
    </source>
</evidence>